<accession>A0A520KY98</accession>
<name>A0A520KY98_9EURY</name>
<reference evidence="1 2" key="1">
    <citation type="journal article" date="2019" name="Nat. Microbiol.">
        <title>Wide diversity of methane and short-chain alkane metabolisms in uncultured archaea.</title>
        <authorList>
            <person name="Borrel G."/>
            <person name="Adam P.S."/>
            <person name="McKay L.J."/>
            <person name="Chen L.X."/>
            <person name="Sierra-Garcia I.N."/>
            <person name="Sieber C.M."/>
            <person name="Letourneur Q."/>
            <person name="Ghozlane A."/>
            <person name="Andersen G.L."/>
            <person name="Li W.J."/>
            <person name="Hallam S.J."/>
            <person name="Muyzer G."/>
            <person name="de Oliveira V.M."/>
            <person name="Inskeep W.P."/>
            <person name="Banfield J.F."/>
            <person name="Gribaldo S."/>
        </authorList>
    </citation>
    <scope>NUCLEOTIDE SEQUENCE [LARGE SCALE GENOMIC DNA]</scope>
    <source>
        <strain evidence="1">NM1b</strain>
    </source>
</reference>
<gene>
    <name evidence="1" type="ORF">EF807_01680</name>
</gene>
<sequence length="180" mass="21142">MMLEEYYFDLDYEMIKTLGEEFDPKRWIKELLDGKESPDVFFTRYGKELMERSLELGEKNTDRTYEVLKDAVEKTGSMKFPLLPQRFVEIAYLSIQPFKRLWVCANSPKIFSYRIKECSVYEELQKLGEEVVRELPCKNACLSLLKGAFSAFDLNAEITMESDLFGDDECLFTVKNREKS</sequence>
<organism evidence="1 2">
    <name type="scientific">Candidatus Methanolliviera hydrocarbonicum</name>
    <dbReference type="NCBI Taxonomy" id="2491085"/>
    <lineage>
        <taxon>Archaea</taxon>
        <taxon>Methanobacteriati</taxon>
        <taxon>Methanobacteriota</taxon>
        <taxon>Candidatus Methanoliparia</taxon>
        <taxon>Candidatus Methanoliparales</taxon>
        <taxon>Candidatus Methanollivieraceae</taxon>
        <taxon>Candidatus Methanolliviera</taxon>
    </lineage>
</organism>
<evidence type="ECO:0000313" key="1">
    <source>
        <dbReference type="EMBL" id="RZN72267.1"/>
    </source>
</evidence>
<protein>
    <recommendedName>
        <fullName evidence="3">4-vinyl reductase 4VR domain-containing protein</fullName>
    </recommendedName>
</protein>
<dbReference type="Proteomes" id="UP000320766">
    <property type="component" value="Unassembled WGS sequence"/>
</dbReference>
<dbReference type="AlphaFoldDB" id="A0A520KY98"/>
<dbReference type="EMBL" id="RXIL01000030">
    <property type="protein sequence ID" value="RZN72267.1"/>
    <property type="molecule type" value="Genomic_DNA"/>
</dbReference>
<proteinExistence type="predicted"/>
<evidence type="ECO:0000313" key="2">
    <source>
        <dbReference type="Proteomes" id="UP000320766"/>
    </source>
</evidence>
<comment type="caution">
    <text evidence="1">The sequence shown here is derived from an EMBL/GenBank/DDBJ whole genome shotgun (WGS) entry which is preliminary data.</text>
</comment>
<evidence type="ECO:0008006" key="3">
    <source>
        <dbReference type="Google" id="ProtNLM"/>
    </source>
</evidence>